<protein>
    <recommendedName>
        <fullName evidence="4">Thioredoxin domain-containing protein</fullName>
    </recommendedName>
</protein>
<dbReference type="RefSeq" id="WP_161698799.1">
    <property type="nucleotide sequence ID" value="NZ_JAAAMU010000006.1"/>
</dbReference>
<evidence type="ECO:0008006" key="4">
    <source>
        <dbReference type="Google" id="ProtNLM"/>
    </source>
</evidence>
<dbReference type="AlphaFoldDB" id="A0A7X4YPH7"/>
<evidence type="ECO:0000256" key="1">
    <source>
        <dbReference type="SAM" id="SignalP"/>
    </source>
</evidence>
<comment type="caution">
    <text evidence="2">The sequence shown here is derived from an EMBL/GenBank/DDBJ whole genome shotgun (WGS) entry which is preliminary data.</text>
</comment>
<organism evidence="2 3">
    <name type="scientific">Paenibacillus sacheonensis</name>
    <dbReference type="NCBI Taxonomy" id="742054"/>
    <lineage>
        <taxon>Bacteria</taxon>
        <taxon>Bacillati</taxon>
        <taxon>Bacillota</taxon>
        <taxon>Bacilli</taxon>
        <taxon>Bacillales</taxon>
        <taxon>Paenibacillaceae</taxon>
        <taxon>Paenibacillus</taxon>
    </lineage>
</organism>
<dbReference type="OrthoDB" id="2623670at2"/>
<sequence>MKLKMLVLIVVSMITVSLVSGCGGPTKEEVLNELKPAETQNYAIHLFYENNLPDSEATAVNVFHNSNPAYTKAIVKVQFWDHEQDRNKKWAAAIGVKAFPMYVIVDADGIVLKTPFLSRVKEFLEQSILTT</sequence>
<dbReference type="EMBL" id="JAAAMU010000006">
    <property type="protein sequence ID" value="NBC70160.1"/>
    <property type="molecule type" value="Genomic_DNA"/>
</dbReference>
<feature type="signal peptide" evidence="1">
    <location>
        <begin position="1"/>
        <end position="21"/>
    </location>
</feature>
<gene>
    <name evidence="2" type="ORF">GT003_14270</name>
</gene>
<feature type="chain" id="PRO_5030979570" description="Thioredoxin domain-containing protein" evidence="1">
    <location>
        <begin position="22"/>
        <end position="131"/>
    </location>
</feature>
<dbReference type="Gene3D" id="3.40.30.10">
    <property type="entry name" value="Glutaredoxin"/>
    <property type="match status" value="1"/>
</dbReference>
<name>A0A7X4YPH7_9BACL</name>
<accession>A0A7X4YPH7</accession>
<dbReference type="Proteomes" id="UP000558113">
    <property type="component" value="Unassembled WGS sequence"/>
</dbReference>
<reference evidence="2 3" key="1">
    <citation type="submission" date="2020-01" db="EMBL/GenBank/DDBJ databases">
        <title>Paenibacillus soybeanensis sp. nov. isolated from the nodules of soybean (Glycine max(L.) Merr).</title>
        <authorList>
            <person name="Wang H."/>
        </authorList>
    </citation>
    <scope>NUCLEOTIDE SEQUENCE [LARGE SCALE GENOMIC DNA]</scope>
    <source>
        <strain evidence="2 3">DSM 23054</strain>
    </source>
</reference>
<evidence type="ECO:0000313" key="2">
    <source>
        <dbReference type="EMBL" id="NBC70160.1"/>
    </source>
</evidence>
<dbReference type="PROSITE" id="PS51257">
    <property type="entry name" value="PROKAR_LIPOPROTEIN"/>
    <property type="match status" value="1"/>
</dbReference>
<keyword evidence="1" id="KW-0732">Signal</keyword>
<keyword evidence="3" id="KW-1185">Reference proteome</keyword>
<evidence type="ECO:0000313" key="3">
    <source>
        <dbReference type="Proteomes" id="UP000558113"/>
    </source>
</evidence>
<proteinExistence type="predicted"/>